<dbReference type="InterPro" id="IPR036770">
    <property type="entry name" value="Ankyrin_rpt-contain_sf"/>
</dbReference>
<evidence type="ECO:0000313" key="2">
    <source>
        <dbReference type="EMBL" id="MBF8178930.1"/>
    </source>
</evidence>
<dbReference type="PROSITE" id="PS50088">
    <property type="entry name" value="ANK_REPEAT"/>
    <property type="match status" value="3"/>
</dbReference>
<dbReference type="InterPro" id="IPR002110">
    <property type="entry name" value="Ankyrin_rpt"/>
</dbReference>
<dbReference type="Pfam" id="PF12796">
    <property type="entry name" value="Ank_2"/>
    <property type="match status" value="1"/>
</dbReference>
<dbReference type="PRINTS" id="PR01415">
    <property type="entry name" value="ANKYRIN"/>
</dbReference>
<feature type="repeat" description="ANK" evidence="1">
    <location>
        <begin position="106"/>
        <end position="138"/>
    </location>
</feature>
<keyword evidence="3" id="KW-1185">Reference proteome</keyword>
<dbReference type="Gene3D" id="1.25.40.20">
    <property type="entry name" value="Ankyrin repeat-containing domain"/>
    <property type="match status" value="1"/>
</dbReference>
<feature type="repeat" description="ANK" evidence="1">
    <location>
        <begin position="136"/>
        <end position="168"/>
    </location>
</feature>
<name>A0ABS0EVR6_9BURK</name>
<reference evidence="2 3" key="1">
    <citation type="submission" date="2020-11" db="EMBL/GenBank/DDBJ databases">
        <title>WGS of Herminiimonas contaminans strain Marseille-Q4544 isolated from planarians Schmidtea mediterranea.</title>
        <authorList>
            <person name="Kangale L."/>
        </authorList>
    </citation>
    <scope>NUCLEOTIDE SEQUENCE [LARGE SCALE GENOMIC DNA]</scope>
    <source>
        <strain evidence="2 3">Marseille-Q4544</strain>
    </source>
</reference>
<feature type="repeat" description="ANK" evidence="1">
    <location>
        <begin position="169"/>
        <end position="201"/>
    </location>
</feature>
<dbReference type="InterPro" id="IPR039323">
    <property type="entry name" value="ANKRD_45/46/60"/>
</dbReference>
<organism evidence="2 3">
    <name type="scientific">Herminiimonas contaminans</name>
    <dbReference type="NCBI Taxonomy" id="1111140"/>
    <lineage>
        <taxon>Bacteria</taxon>
        <taxon>Pseudomonadati</taxon>
        <taxon>Pseudomonadota</taxon>
        <taxon>Betaproteobacteria</taxon>
        <taxon>Burkholderiales</taxon>
        <taxon>Oxalobacteraceae</taxon>
        <taxon>Herminiimonas</taxon>
    </lineage>
</organism>
<dbReference type="Proteomes" id="UP000657372">
    <property type="component" value="Unassembled WGS sequence"/>
</dbReference>
<dbReference type="SUPFAM" id="SSF48403">
    <property type="entry name" value="Ankyrin repeat"/>
    <property type="match status" value="1"/>
</dbReference>
<dbReference type="PROSITE" id="PS50297">
    <property type="entry name" value="ANK_REP_REGION"/>
    <property type="match status" value="3"/>
</dbReference>
<evidence type="ECO:0000256" key="1">
    <source>
        <dbReference type="PROSITE-ProRule" id="PRU00023"/>
    </source>
</evidence>
<dbReference type="PANTHER" id="PTHR22677">
    <property type="entry name" value="ANKYRIN REPEAT DOMAIN-CONTAINING PROTEIN 60"/>
    <property type="match status" value="1"/>
</dbReference>
<dbReference type="PANTHER" id="PTHR22677:SF4">
    <property type="entry name" value="USHER SYNDROME TYPE-1G PROTEIN-LIKE PROTEIN"/>
    <property type="match status" value="1"/>
</dbReference>
<gene>
    <name evidence="2" type="ORF">IXC47_14670</name>
</gene>
<dbReference type="RefSeq" id="WP_195876110.1">
    <property type="nucleotide sequence ID" value="NZ_JADOEL010000013.1"/>
</dbReference>
<protein>
    <submittedName>
        <fullName evidence="2">Ankyrin repeat domain-containing protein</fullName>
    </submittedName>
</protein>
<evidence type="ECO:0000313" key="3">
    <source>
        <dbReference type="Proteomes" id="UP000657372"/>
    </source>
</evidence>
<keyword evidence="1" id="KW-0040">ANK repeat</keyword>
<comment type="caution">
    <text evidence="2">The sequence shown here is derived from an EMBL/GenBank/DDBJ whole genome shotgun (WGS) entry which is preliminary data.</text>
</comment>
<proteinExistence type="predicted"/>
<dbReference type="EMBL" id="JADOEL010000013">
    <property type="protein sequence ID" value="MBF8178930.1"/>
    <property type="molecule type" value="Genomic_DNA"/>
</dbReference>
<dbReference type="SMART" id="SM00248">
    <property type="entry name" value="ANK"/>
    <property type="match status" value="4"/>
</dbReference>
<accession>A0ABS0EVR6</accession>
<sequence>MPDIRMQAAEFLPMRRLTLAVLLSAAAWSLCPPLARAGAYEDYFRAVSLDDAQTVTALLKRGFDPNTIEGTRGDSGLILAMREGSMKVFPVLLNARGIDLEQQARNGDTALMIAAFKANMPAVQALLAKGAAVNKSGWSALHYAAASGDSEIVKVLVKQGAELDARSPNNTTPMMMAARGGFIYSVKVLSDAGADASLKNDVGMSAIDFARENGSNDIVEGLTYRLKKAGKL</sequence>